<dbReference type="Gene3D" id="2.60.120.290">
    <property type="entry name" value="Spermadhesin, CUB domain"/>
    <property type="match status" value="11"/>
</dbReference>
<dbReference type="SUPFAM" id="SSF49854">
    <property type="entry name" value="Spermadhesin, CUB domain"/>
    <property type="match status" value="11"/>
</dbReference>
<feature type="domain" description="CUB" evidence="4">
    <location>
        <begin position="774"/>
        <end position="887"/>
    </location>
</feature>
<comment type="caution">
    <text evidence="3">Lacks conserved residue(s) required for the propagation of feature annotation.</text>
</comment>
<dbReference type="PANTHER" id="PTHR24251:SF30">
    <property type="entry name" value="MEMBRANE FRIZZLED-RELATED PROTEIN"/>
    <property type="match status" value="1"/>
</dbReference>
<dbReference type="InParanoid" id="F6PKM8"/>
<accession>F6PKM8</accession>
<feature type="domain" description="CUB" evidence="4">
    <location>
        <begin position="1115"/>
        <end position="1165"/>
    </location>
</feature>
<feature type="domain" description="CUB" evidence="4">
    <location>
        <begin position="314"/>
        <end position="427"/>
    </location>
</feature>
<feature type="domain" description="CUB" evidence="4">
    <location>
        <begin position="554"/>
        <end position="659"/>
    </location>
</feature>
<evidence type="ECO:0000256" key="2">
    <source>
        <dbReference type="ARBA" id="ARBA00023157"/>
    </source>
</evidence>
<feature type="domain" description="CUB" evidence="4">
    <location>
        <begin position="1"/>
        <end position="93"/>
    </location>
</feature>
<dbReference type="Pfam" id="PF00431">
    <property type="entry name" value="CUB"/>
    <property type="match status" value="11"/>
</dbReference>
<dbReference type="OMA" id="NIMLIAN"/>
<dbReference type="PROSITE" id="PS01180">
    <property type="entry name" value="CUB"/>
    <property type="match status" value="11"/>
</dbReference>
<protein>
    <recommendedName>
        <fullName evidence="4">CUB domain-containing protein</fullName>
    </recommendedName>
</protein>
<dbReference type="HOGENOM" id="CLU_006258_0_0_1"/>
<feature type="domain" description="CUB" evidence="4">
    <location>
        <begin position="889"/>
        <end position="995"/>
    </location>
</feature>
<dbReference type="Ensembl" id="ENSCINT00000020557.3">
    <property type="protein sequence ID" value="ENSCINP00000020557.3"/>
    <property type="gene ID" value="ENSCING00000017130.2"/>
</dbReference>
<evidence type="ECO:0000313" key="5">
    <source>
        <dbReference type="Ensembl" id="ENSCINP00000020557.3"/>
    </source>
</evidence>
<keyword evidence="2" id="KW-1015">Disulfide bond</keyword>
<dbReference type="GeneTree" id="ENSGT00940000163716"/>
<name>F6PKM8_CIOIN</name>
<evidence type="ECO:0000259" key="4">
    <source>
        <dbReference type="PROSITE" id="PS01180"/>
    </source>
</evidence>
<feature type="domain" description="CUB" evidence="4">
    <location>
        <begin position="99"/>
        <end position="205"/>
    </location>
</feature>
<dbReference type="AlphaFoldDB" id="F6PKM8"/>
<feature type="domain" description="CUB" evidence="4">
    <location>
        <begin position="1002"/>
        <end position="1114"/>
    </location>
</feature>
<reference evidence="6" key="1">
    <citation type="journal article" date="2002" name="Science">
        <title>The draft genome of Ciona intestinalis: insights into chordate and vertebrate origins.</title>
        <authorList>
            <person name="Dehal P."/>
            <person name="Satou Y."/>
            <person name="Campbell R.K."/>
            <person name="Chapman J."/>
            <person name="Degnan B."/>
            <person name="De Tomaso A."/>
            <person name="Davidson B."/>
            <person name="Di Gregorio A."/>
            <person name="Gelpke M."/>
            <person name="Goodstein D.M."/>
            <person name="Harafuji N."/>
            <person name="Hastings K.E."/>
            <person name="Ho I."/>
            <person name="Hotta K."/>
            <person name="Huang W."/>
            <person name="Kawashima T."/>
            <person name="Lemaire P."/>
            <person name="Martinez D."/>
            <person name="Meinertzhagen I.A."/>
            <person name="Necula S."/>
            <person name="Nonaka M."/>
            <person name="Putnam N."/>
            <person name="Rash S."/>
            <person name="Saiga H."/>
            <person name="Satake M."/>
            <person name="Terry A."/>
            <person name="Yamada L."/>
            <person name="Wang H.G."/>
            <person name="Awazu S."/>
            <person name="Azumi K."/>
            <person name="Boore J."/>
            <person name="Branno M."/>
            <person name="Chin-Bow S."/>
            <person name="DeSantis R."/>
            <person name="Doyle S."/>
            <person name="Francino P."/>
            <person name="Keys D.N."/>
            <person name="Haga S."/>
            <person name="Hayashi H."/>
            <person name="Hino K."/>
            <person name="Imai K.S."/>
            <person name="Inaba K."/>
            <person name="Kano S."/>
            <person name="Kobayashi K."/>
            <person name="Kobayashi M."/>
            <person name="Lee B.I."/>
            <person name="Makabe K.W."/>
            <person name="Manohar C."/>
            <person name="Matassi G."/>
            <person name="Medina M."/>
            <person name="Mochizuki Y."/>
            <person name="Mount S."/>
            <person name="Morishita T."/>
            <person name="Miura S."/>
            <person name="Nakayama A."/>
            <person name="Nishizaka S."/>
            <person name="Nomoto H."/>
            <person name="Ohta F."/>
            <person name="Oishi K."/>
            <person name="Rigoutsos I."/>
            <person name="Sano M."/>
            <person name="Sasaki A."/>
            <person name="Sasakura Y."/>
            <person name="Shoguchi E."/>
            <person name="Shin-i T."/>
            <person name="Spagnuolo A."/>
            <person name="Stainier D."/>
            <person name="Suzuki M.M."/>
            <person name="Tassy O."/>
            <person name="Takatori N."/>
            <person name="Tokuoka M."/>
            <person name="Yagi K."/>
            <person name="Yoshizaki F."/>
            <person name="Wada S."/>
            <person name="Zhang C."/>
            <person name="Hyatt P.D."/>
            <person name="Larimer F."/>
            <person name="Detter C."/>
            <person name="Doggett N."/>
            <person name="Glavina T."/>
            <person name="Hawkins T."/>
            <person name="Richardson P."/>
            <person name="Lucas S."/>
            <person name="Kohara Y."/>
            <person name="Levine M."/>
            <person name="Satoh N."/>
            <person name="Rokhsar D.S."/>
        </authorList>
    </citation>
    <scope>NUCLEOTIDE SEQUENCE [LARGE SCALE GENOMIC DNA]</scope>
</reference>
<sequence>ITSPNYPDNYPNNADCTWTITASDGMRVQLNLIRFSTERSYDYLTVSDGTQLARISGIYSNRIYTSIGNTLTLRFTSDRSVTRSGFNATFVVVTTASSCGFNAVATSTSQPITSPNYPNNYPNNADCTWTITASDGMRIQLNLISFSTERGYDYLTISSDGTQLARNSGIYSNRIYTSIGNTLTLRFTSDRSVTRTGFNATFHHPCGFNAVATSTSQPITSPNYPGNYPNNVDCTWTITASDGMRVQLNLIRFSTERSYDYLTISSDGTQLARNSGIYSNRIYTSIGNTLTLRFTSDRSVTRPGFNATFVASSCGFNAVATSTNQPIISPNYPNNYPNNVDCTWTITASDGMRVQLNLIRFSTERSYDYLTVSNFYFKISSDGRQLARISGIYSNRIYTSVGKTLTLRFTSDGSVTRSGFNATFVVVTTASSCGFNAVATSTNQPIISPNYPNNYPNNADCTWTITASDGMRVQLNLIRFSTERSYDYLTVSDGRQLARISGIYSNRIYTSVGKTLTLRFTSDGSVTRSGFNATFVDSKCISEYMPVVTTASSCGFNAVATSTSQPITSPNYPNNYPNNVDCTWMITASDGMRVQLNLIRFSTERSYDYLTVSDGTQLARISGIYSNRIYTSVGNTLTLRFTSDRSVTRSGFNATFVGESNYHLFVTKTKIQLITSPNYPNNYPNNVDCTWTITASDGMRVQLNLIRFSTERSYDYLTISSDGTQLARNSGTYSNITYTSIGNTLTLRFTSDRSVTRSGFKATFVESTTQALTCGFNAIATSTSQPITSPNYPNNYPNNADCSWTITASDGMRVQLNLIRFSTERSYDYLTSCILCIKISSDGTQLARMSGTDSNRIYTSIGNTLTLRFTSDRSVTRTGFNATFVASSCGFNAVATSTSQLITSPNYPRIYPNNADCTWTITASDGMRVQLNLISFLTERNWDYLTISSDGTQLARMSGTYSNRTYTSIGNTLTLRFTSDSSLTRTGFNATFVESTTQAFSCGFNAVATSTSQLITSPNYPNNYPNNVDCTWTITASDGMRVQLNLIRFLTESRYDYLTVSVYFKISSDGTQLASIAGTYSNRIYTSIGNTLTLRFTSDRSVTRTGFNATFYDNHANLICSNMPSQLITSPNYPNNYPNNVDCTWTITASDGMRVQLNLYFVSVT</sequence>
<feature type="domain" description="CUB" evidence="4">
    <location>
        <begin position="660"/>
        <end position="767"/>
    </location>
</feature>
<dbReference type="STRING" id="7719.ENSCINP00000020557"/>
<evidence type="ECO:0000256" key="3">
    <source>
        <dbReference type="PROSITE-ProRule" id="PRU00059"/>
    </source>
</evidence>
<dbReference type="Proteomes" id="UP000008144">
    <property type="component" value="Unassembled WGS sequence"/>
</dbReference>
<organism evidence="5 6">
    <name type="scientific">Ciona intestinalis</name>
    <name type="common">Transparent sea squirt</name>
    <name type="synonym">Ascidia intestinalis</name>
    <dbReference type="NCBI Taxonomy" id="7719"/>
    <lineage>
        <taxon>Eukaryota</taxon>
        <taxon>Metazoa</taxon>
        <taxon>Chordata</taxon>
        <taxon>Tunicata</taxon>
        <taxon>Ascidiacea</taxon>
        <taxon>Phlebobranchia</taxon>
        <taxon>Cionidae</taxon>
        <taxon>Ciona</taxon>
    </lineage>
</organism>
<dbReference type="PANTHER" id="PTHR24251">
    <property type="entry name" value="OVOCHYMASE-RELATED"/>
    <property type="match status" value="1"/>
</dbReference>
<feature type="domain" description="CUB" evidence="4">
    <location>
        <begin position="206"/>
        <end position="312"/>
    </location>
</feature>
<reference evidence="5" key="3">
    <citation type="submission" date="2025-09" db="UniProtKB">
        <authorList>
            <consortium name="Ensembl"/>
        </authorList>
    </citation>
    <scope>IDENTIFICATION</scope>
</reference>
<dbReference type="InterPro" id="IPR000859">
    <property type="entry name" value="CUB_dom"/>
</dbReference>
<reference evidence="5" key="2">
    <citation type="submission" date="2025-08" db="UniProtKB">
        <authorList>
            <consortium name="Ensembl"/>
        </authorList>
    </citation>
    <scope>IDENTIFICATION</scope>
</reference>
<proteinExistence type="predicted"/>
<keyword evidence="1" id="KW-0677">Repeat</keyword>
<dbReference type="FunFam" id="2.60.120.290:FF:000056">
    <property type="entry name" value="C-type LECtin"/>
    <property type="match status" value="2"/>
</dbReference>
<dbReference type="CDD" id="cd00041">
    <property type="entry name" value="CUB"/>
    <property type="match status" value="10"/>
</dbReference>
<dbReference type="SMART" id="SM00042">
    <property type="entry name" value="CUB"/>
    <property type="match status" value="10"/>
</dbReference>
<evidence type="ECO:0000256" key="1">
    <source>
        <dbReference type="ARBA" id="ARBA00022737"/>
    </source>
</evidence>
<evidence type="ECO:0000313" key="6">
    <source>
        <dbReference type="Proteomes" id="UP000008144"/>
    </source>
</evidence>
<feature type="domain" description="CUB" evidence="4">
    <location>
        <begin position="433"/>
        <end position="538"/>
    </location>
</feature>
<dbReference type="InterPro" id="IPR035914">
    <property type="entry name" value="Sperma_CUB_dom_sf"/>
</dbReference>
<keyword evidence="6" id="KW-1185">Reference proteome</keyword>